<sequence length="141" mass="15960">MKDRKIWTAIKEYAEILLSPREYLQRVSELAEEAKQNIHMEFSLEEYACSRGRTSSDYVSSHISSRGLSSPLYPPLAKDIAFIEMEKKRMNRGYETIVDAKLITWIEGGGGAPIRPHFSMVIAELSGLGIKLKESIKPNVD</sequence>
<dbReference type="EMBL" id="MGGD01000029">
    <property type="protein sequence ID" value="OGM20643.1"/>
    <property type="molecule type" value="Genomic_DNA"/>
</dbReference>
<comment type="caution">
    <text evidence="1">The sequence shown here is derived from an EMBL/GenBank/DDBJ whole genome shotgun (WGS) entry which is preliminary data.</text>
</comment>
<name>A0A1F7Y022_9BACT</name>
<evidence type="ECO:0000313" key="1">
    <source>
        <dbReference type="EMBL" id="OGM20643.1"/>
    </source>
</evidence>
<reference evidence="1 2" key="1">
    <citation type="journal article" date="2016" name="Nat. Commun.">
        <title>Thousands of microbial genomes shed light on interconnected biogeochemical processes in an aquifer system.</title>
        <authorList>
            <person name="Anantharaman K."/>
            <person name="Brown C.T."/>
            <person name="Hug L.A."/>
            <person name="Sharon I."/>
            <person name="Castelle C.J."/>
            <person name="Probst A.J."/>
            <person name="Thomas B.C."/>
            <person name="Singh A."/>
            <person name="Wilkins M.J."/>
            <person name="Karaoz U."/>
            <person name="Brodie E.L."/>
            <person name="Williams K.H."/>
            <person name="Hubbard S.S."/>
            <person name="Banfield J.F."/>
        </authorList>
    </citation>
    <scope>NUCLEOTIDE SEQUENCE [LARGE SCALE GENOMIC DNA]</scope>
</reference>
<proteinExistence type="predicted"/>
<gene>
    <name evidence="1" type="ORF">A2771_00155</name>
</gene>
<protein>
    <submittedName>
        <fullName evidence="1">Uncharacterized protein</fullName>
    </submittedName>
</protein>
<dbReference type="Proteomes" id="UP000176741">
    <property type="component" value="Unassembled WGS sequence"/>
</dbReference>
<accession>A0A1F7Y022</accession>
<evidence type="ECO:0000313" key="2">
    <source>
        <dbReference type="Proteomes" id="UP000176741"/>
    </source>
</evidence>
<dbReference type="AlphaFoldDB" id="A0A1F7Y022"/>
<organism evidence="1 2">
    <name type="scientific">Candidatus Woesebacteria bacterium RIFCSPHIGHO2_01_FULL_38_26b</name>
    <dbReference type="NCBI Taxonomy" id="1802491"/>
    <lineage>
        <taxon>Bacteria</taxon>
        <taxon>Candidatus Woeseibacteriota</taxon>
    </lineage>
</organism>